<dbReference type="Proteomes" id="UP000775770">
    <property type="component" value="Unassembled WGS sequence"/>
</dbReference>
<dbReference type="SUPFAM" id="SSF103473">
    <property type="entry name" value="MFS general substrate transporter"/>
    <property type="match status" value="1"/>
</dbReference>
<accession>A0A930DKV6</accession>
<comment type="subcellular location">
    <subcellularLocation>
        <location evidence="1">Cell membrane</location>
        <topology evidence="1">Multi-pass membrane protein</topology>
    </subcellularLocation>
</comment>
<reference evidence="8" key="1">
    <citation type="submission" date="2020-04" db="EMBL/GenBank/DDBJ databases">
        <title>Deep metagenomics examines the oral microbiome during advanced dental caries in children, revealing novel taxa and co-occurrences with host molecules.</title>
        <authorList>
            <person name="Baker J.L."/>
            <person name="Morton J.T."/>
            <person name="Dinis M."/>
            <person name="Alvarez R."/>
            <person name="Tran N.C."/>
            <person name="Knight R."/>
            <person name="Edlund A."/>
        </authorList>
    </citation>
    <scope>NUCLEOTIDE SEQUENCE</scope>
    <source>
        <strain evidence="8">JCVI_38_bin.19</strain>
    </source>
</reference>
<evidence type="ECO:0000256" key="5">
    <source>
        <dbReference type="ARBA" id="ARBA00022989"/>
    </source>
</evidence>
<dbReference type="AlphaFoldDB" id="A0A930DKV6"/>
<evidence type="ECO:0000256" key="2">
    <source>
        <dbReference type="ARBA" id="ARBA00022448"/>
    </source>
</evidence>
<dbReference type="GO" id="GO:0022857">
    <property type="term" value="F:transmembrane transporter activity"/>
    <property type="evidence" value="ECO:0007669"/>
    <property type="project" value="InterPro"/>
</dbReference>
<gene>
    <name evidence="8" type="ORF">HXM90_09390</name>
</gene>
<feature type="transmembrane region" description="Helical" evidence="7">
    <location>
        <begin position="137"/>
        <end position="160"/>
    </location>
</feature>
<dbReference type="InterPro" id="IPR011701">
    <property type="entry name" value="MFS"/>
</dbReference>
<evidence type="ECO:0000313" key="9">
    <source>
        <dbReference type="Proteomes" id="UP000775770"/>
    </source>
</evidence>
<sequence>MSSGMKKFLLLWMGELISSIGGGLTSFGLGVYVFQKTGSAAGMALVTLLGFLPTLLFTVPAGVLADRYDRRVLMMIGDGCSGLGILYIFLCMLHGGENLVQICIGVFISAIFSSLLDPSYRATITDLLSKEEFSKASGLVSLAGSARYLFSPVIAGLLLAYHDISLLLLIDISTFFVTITTTFIVRRGIKAKQPTEKQSFLESMKEGWRAIHIEKGVFILVLCSSLITLFLGTLQILVEPMILSFADSKVLGIVETLCASGMLVSGILLGGFGIKKEYGKVLQISFFMAGIFMIGVSIFENLFSISIFGFFFFATLPFCNNCMDYLCRTNIPDALQGRAWGFIGFLSQLGYVIAYAVSGLAADGLGSLSGMGVGRGAAFMIGISGVLLSLVAVTLLRFPAIKELEKRTE</sequence>
<feature type="transmembrane region" description="Helical" evidence="7">
    <location>
        <begin position="250"/>
        <end position="274"/>
    </location>
</feature>
<proteinExistence type="predicted"/>
<feature type="transmembrane region" description="Helical" evidence="7">
    <location>
        <begin position="99"/>
        <end position="116"/>
    </location>
</feature>
<dbReference type="PANTHER" id="PTHR43266">
    <property type="entry name" value="MACROLIDE-EFFLUX PROTEIN"/>
    <property type="match status" value="1"/>
</dbReference>
<dbReference type="PANTHER" id="PTHR43266:SF2">
    <property type="entry name" value="MAJOR FACILITATOR SUPERFAMILY (MFS) PROFILE DOMAIN-CONTAINING PROTEIN"/>
    <property type="match status" value="1"/>
</dbReference>
<keyword evidence="2" id="KW-0813">Transport</keyword>
<protein>
    <submittedName>
        <fullName evidence="8">MFS transporter</fullName>
    </submittedName>
</protein>
<evidence type="ECO:0000256" key="3">
    <source>
        <dbReference type="ARBA" id="ARBA00022475"/>
    </source>
</evidence>
<feature type="transmembrane region" description="Helical" evidence="7">
    <location>
        <begin position="217"/>
        <end position="238"/>
    </location>
</feature>
<feature type="transmembrane region" description="Helical" evidence="7">
    <location>
        <begin position="339"/>
        <end position="357"/>
    </location>
</feature>
<dbReference type="GO" id="GO:0005886">
    <property type="term" value="C:plasma membrane"/>
    <property type="evidence" value="ECO:0007669"/>
    <property type="project" value="UniProtKB-SubCell"/>
</dbReference>
<feature type="transmembrane region" description="Helical" evidence="7">
    <location>
        <begin position="166"/>
        <end position="185"/>
    </location>
</feature>
<dbReference type="Gene3D" id="1.20.1250.20">
    <property type="entry name" value="MFS general substrate transporter like domains"/>
    <property type="match status" value="1"/>
</dbReference>
<dbReference type="RefSeq" id="WP_304073328.1">
    <property type="nucleotide sequence ID" value="NZ_JABZRA010000192.1"/>
</dbReference>
<keyword evidence="3" id="KW-1003">Cell membrane</keyword>
<keyword evidence="4 7" id="KW-0812">Transmembrane</keyword>
<dbReference type="Pfam" id="PF07690">
    <property type="entry name" value="MFS_1"/>
    <property type="match status" value="1"/>
</dbReference>
<comment type="caution">
    <text evidence="8">The sequence shown here is derived from an EMBL/GenBank/DDBJ whole genome shotgun (WGS) entry which is preliminary data.</text>
</comment>
<feature type="transmembrane region" description="Helical" evidence="7">
    <location>
        <begin position="72"/>
        <end position="93"/>
    </location>
</feature>
<dbReference type="EMBL" id="JABZRA010000192">
    <property type="protein sequence ID" value="MBF1273607.1"/>
    <property type="molecule type" value="Genomic_DNA"/>
</dbReference>
<evidence type="ECO:0000256" key="1">
    <source>
        <dbReference type="ARBA" id="ARBA00004651"/>
    </source>
</evidence>
<feature type="transmembrane region" description="Helical" evidence="7">
    <location>
        <begin position="9"/>
        <end position="34"/>
    </location>
</feature>
<feature type="transmembrane region" description="Helical" evidence="7">
    <location>
        <begin position="305"/>
        <end position="327"/>
    </location>
</feature>
<name>A0A930DKV6_9FIRM</name>
<feature type="transmembrane region" description="Helical" evidence="7">
    <location>
        <begin position="281"/>
        <end position="299"/>
    </location>
</feature>
<dbReference type="InterPro" id="IPR036259">
    <property type="entry name" value="MFS_trans_sf"/>
</dbReference>
<evidence type="ECO:0000256" key="6">
    <source>
        <dbReference type="ARBA" id="ARBA00023136"/>
    </source>
</evidence>
<organism evidence="8 9">
    <name type="scientific">Oribacterium sinus</name>
    <dbReference type="NCBI Taxonomy" id="237576"/>
    <lineage>
        <taxon>Bacteria</taxon>
        <taxon>Bacillati</taxon>
        <taxon>Bacillota</taxon>
        <taxon>Clostridia</taxon>
        <taxon>Lachnospirales</taxon>
        <taxon>Lachnospiraceae</taxon>
        <taxon>Oribacterium</taxon>
    </lineage>
</organism>
<feature type="transmembrane region" description="Helical" evidence="7">
    <location>
        <begin position="377"/>
        <end position="398"/>
    </location>
</feature>
<dbReference type="CDD" id="cd06173">
    <property type="entry name" value="MFS_MefA_like"/>
    <property type="match status" value="1"/>
</dbReference>
<evidence type="ECO:0000313" key="8">
    <source>
        <dbReference type="EMBL" id="MBF1273607.1"/>
    </source>
</evidence>
<evidence type="ECO:0000256" key="4">
    <source>
        <dbReference type="ARBA" id="ARBA00022692"/>
    </source>
</evidence>
<feature type="transmembrane region" description="Helical" evidence="7">
    <location>
        <begin position="40"/>
        <end position="65"/>
    </location>
</feature>
<keyword evidence="6 7" id="KW-0472">Membrane</keyword>
<evidence type="ECO:0000256" key="7">
    <source>
        <dbReference type="SAM" id="Phobius"/>
    </source>
</evidence>
<keyword evidence="5 7" id="KW-1133">Transmembrane helix</keyword>